<evidence type="ECO:0000259" key="4">
    <source>
        <dbReference type="PROSITE" id="PS01124"/>
    </source>
</evidence>
<dbReference type="InterPro" id="IPR018060">
    <property type="entry name" value="HTH_AraC"/>
</dbReference>
<dbReference type="PROSITE" id="PS01124">
    <property type="entry name" value="HTH_ARAC_FAMILY_2"/>
    <property type="match status" value="1"/>
</dbReference>
<keyword evidence="1" id="KW-0805">Transcription regulation</keyword>
<accession>A0A345Y4B5</accession>
<dbReference type="PANTHER" id="PTHR46796:SF2">
    <property type="entry name" value="TRANSCRIPTIONAL REGULATORY PROTEIN"/>
    <property type="match status" value="1"/>
</dbReference>
<keyword evidence="2" id="KW-0238">DNA-binding</keyword>
<dbReference type="InterPro" id="IPR009057">
    <property type="entry name" value="Homeodomain-like_sf"/>
</dbReference>
<evidence type="ECO:0000313" key="6">
    <source>
        <dbReference type="Proteomes" id="UP000254537"/>
    </source>
</evidence>
<name>A0A345Y4B5_9NEIS</name>
<sequence length="285" mass="31384">MPSPVSPPVAAAEYARFFRADDVAPLECQSARFVGHVFAPHFHEEYVVNTLIDGVQRYRYQGDVHSAGRGALVLVNPDTVHTGEAGTDHGWAYHGFLPTASFMRRLAADLSGQTSAEPFFTTTAVFDPDLAGRLVRLYEVLRHSHDRLLRESLLTAVFGDLMTRHMQVRAVEPAPCRDGVARARTLLADRLADNLTLAELAKEAGMSPYHFNRSFHKAYGLPPIAWRLQLRIARARGLLARGVTPAEAALSAGFADQSHLTRAFRRSLGVTPAAYRKTLAATRRG</sequence>
<reference evidence="5 6" key="1">
    <citation type="submission" date="2018-07" db="EMBL/GenBank/DDBJ databases">
        <title>Crenobacter cavernae sp. nov., isolated from a karst cave.</title>
        <authorList>
            <person name="Zhu H."/>
        </authorList>
    </citation>
    <scope>NUCLEOTIDE SEQUENCE [LARGE SCALE GENOMIC DNA]</scope>
    <source>
        <strain evidence="5 6">K1W11S-77</strain>
    </source>
</reference>
<dbReference type="Pfam" id="PF02311">
    <property type="entry name" value="AraC_binding"/>
    <property type="match status" value="1"/>
</dbReference>
<dbReference type="InterPro" id="IPR050204">
    <property type="entry name" value="AraC_XylS_family_regulators"/>
</dbReference>
<dbReference type="GO" id="GO:0003700">
    <property type="term" value="F:DNA-binding transcription factor activity"/>
    <property type="evidence" value="ECO:0007669"/>
    <property type="project" value="InterPro"/>
</dbReference>
<dbReference type="Proteomes" id="UP000254537">
    <property type="component" value="Chromosome"/>
</dbReference>
<evidence type="ECO:0000256" key="1">
    <source>
        <dbReference type="ARBA" id="ARBA00023015"/>
    </source>
</evidence>
<dbReference type="SUPFAM" id="SSF46689">
    <property type="entry name" value="Homeodomain-like"/>
    <property type="match status" value="2"/>
</dbReference>
<dbReference type="InterPro" id="IPR037923">
    <property type="entry name" value="HTH-like"/>
</dbReference>
<keyword evidence="3" id="KW-0804">Transcription</keyword>
<proteinExistence type="predicted"/>
<protein>
    <submittedName>
        <fullName evidence="5">AraC family transcriptional regulator</fullName>
    </submittedName>
</protein>
<evidence type="ECO:0000313" key="5">
    <source>
        <dbReference type="EMBL" id="AXK38767.1"/>
    </source>
</evidence>
<evidence type="ECO:0000256" key="3">
    <source>
        <dbReference type="ARBA" id="ARBA00023163"/>
    </source>
</evidence>
<dbReference type="PANTHER" id="PTHR46796">
    <property type="entry name" value="HTH-TYPE TRANSCRIPTIONAL ACTIVATOR RHAS-RELATED"/>
    <property type="match status" value="1"/>
</dbReference>
<gene>
    <name evidence="5" type="ORF">DWG20_04595</name>
</gene>
<dbReference type="InterPro" id="IPR003313">
    <property type="entry name" value="AraC-bd"/>
</dbReference>
<dbReference type="SUPFAM" id="SSF51215">
    <property type="entry name" value="Regulatory protein AraC"/>
    <property type="match status" value="1"/>
</dbReference>
<evidence type="ECO:0000256" key="2">
    <source>
        <dbReference type="ARBA" id="ARBA00023125"/>
    </source>
</evidence>
<dbReference type="KEGG" id="ccah:DWG20_04595"/>
<dbReference type="OrthoDB" id="3631840at2"/>
<dbReference type="Gene3D" id="1.10.10.60">
    <property type="entry name" value="Homeodomain-like"/>
    <property type="match status" value="2"/>
</dbReference>
<feature type="domain" description="HTH araC/xylS-type" evidence="4">
    <location>
        <begin position="181"/>
        <end position="278"/>
    </location>
</feature>
<dbReference type="AlphaFoldDB" id="A0A345Y4B5"/>
<organism evidence="5 6">
    <name type="scientific">Crenobacter cavernae</name>
    <dbReference type="NCBI Taxonomy" id="2290923"/>
    <lineage>
        <taxon>Bacteria</taxon>
        <taxon>Pseudomonadati</taxon>
        <taxon>Pseudomonadota</taxon>
        <taxon>Betaproteobacteria</taxon>
        <taxon>Neisseriales</taxon>
        <taxon>Neisseriaceae</taxon>
        <taxon>Crenobacter</taxon>
    </lineage>
</organism>
<dbReference type="SMART" id="SM00342">
    <property type="entry name" value="HTH_ARAC"/>
    <property type="match status" value="1"/>
</dbReference>
<dbReference type="GO" id="GO:0043565">
    <property type="term" value="F:sequence-specific DNA binding"/>
    <property type="evidence" value="ECO:0007669"/>
    <property type="project" value="InterPro"/>
</dbReference>
<dbReference type="EMBL" id="CP031337">
    <property type="protein sequence ID" value="AXK38767.1"/>
    <property type="molecule type" value="Genomic_DNA"/>
</dbReference>
<dbReference type="Pfam" id="PF12833">
    <property type="entry name" value="HTH_18"/>
    <property type="match status" value="1"/>
</dbReference>